<keyword evidence="5" id="KW-0961">Cell wall biogenesis/degradation</keyword>
<dbReference type="InterPro" id="IPR002502">
    <property type="entry name" value="Amidase_domain"/>
</dbReference>
<dbReference type="GO" id="GO:0019867">
    <property type="term" value="C:outer membrane"/>
    <property type="evidence" value="ECO:0007669"/>
    <property type="project" value="TreeGrafter"/>
</dbReference>
<dbReference type="Proteomes" id="UP000317550">
    <property type="component" value="Chromosome"/>
</dbReference>
<keyword evidence="6" id="KW-0732">Signal</keyword>
<dbReference type="SUPFAM" id="SSF55846">
    <property type="entry name" value="N-acetylmuramoyl-L-alanine amidase-like"/>
    <property type="match status" value="1"/>
</dbReference>
<keyword evidence="9" id="KW-1185">Reference proteome</keyword>
<comment type="catalytic activity">
    <reaction evidence="1">
        <text>Hydrolyzes the link between N-acetylmuramoyl residues and L-amino acid residues in certain cell-wall glycopeptides.</text>
        <dbReference type="EC" id="3.5.1.28"/>
    </reaction>
</comment>
<dbReference type="Pfam" id="PF01510">
    <property type="entry name" value="Amidase_2"/>
    <property type="match status" value="1"/>
</dbReference>
<evidence type="ECO:0000256" key="1">
    <source>
        <dbReference type="ARBA" id="ARBA00001561"/>
    </source>
</evidence>
<accession>A0A516SA29</accession>
<dbReference type="InterPro" id="IPR036365">
    <property type="entry name" value="PGBD-like_sf"/>
</dbReference>
<dbReference type="PANTHER" id="PTHR30417">
    <property type="entry name" value="N-ACETYLMURAMOYL-L-ALANINE AMIDASE AMID"/>
    <property type="match status" value="1"/>
</dbReference>
<dbReference type="GO" id="GO:0009253">
    <property type="term" value="P:peptidoglycan catabolic process"/>
    <property type="evidence" value="ECO:0007669"/>
    <property type="project" value="InterPro"/>
</dbReference>
<evidence type="ECO:0000256" key="5">
    <source>
        <dbReference type="ARBA" id="ARBA00023316"/>
    </source>
</evidence>
<dbReference type="CDD" id="cd06583">
    <property type="entry name" value="PGRP"/>
    <property type="match status" value="1"/>
</dbReference>
<feature type="signal peptide" evidence="6">
    <location>
        <begin position="1"/>
        <end position="21"/>
    </location>
</feature>
<dbReference type="PANTHER" id="PTHR30417:SF1">
    <property type="entry name" value="N-ACETYLMURAMOYL-L-ALANINE AMIDASE AMID"/>
    <property type="match status" value="1"/>
</dbReference>
<feature type="chain" id="PRO_5028319288" description="N-acetylmuramoyl-L-alanine amidase" evidence="6">
    <location>
        <begin position="22"/>
        <end position="299"/>
    </location>
</feature>
<dbReference type="InterPro" id="IPR051206">
    <property type="entry name" value="NAMLAA_amidase_2"/>
</dbReference>
<organism evidence="8 9">
    <name type="scientific">Chitinimonas arctica</name>
    <dbReference type="NCBI Taxonomy" id="2594795"/>
    <lineage>
        <taxon>Bacteria</taxon>
        <taxon>Pseudomonadati</taxon>
        <taxon>Pseudomonadota</taxon>
        <taxon>Betaproteobacteria</taxon>
        <taxon>Neisseriales</taxon>
        <taxon>Chitinibacteraceae</taxon>
        <taxon>Chitinimonas</taxon>
    </lineage>
</organism>
<dbReference type="SMART" id="SM00644">
    <property type="entry name" value="Ami_2"/>
    <property type="match status" value="1"/>
</dbReference>
<sequence length="299" mass="33641">MKRHVLLLAPLLLAACAGTTAHPPPGQWVEQPSANADERVQVRFLVMHYTAHDFAYSLHVLSEPNVNGRNVSAHYLLPEEGDPSYKRPTLLPYRLVPESQRAWHAGLSRWEDRQNLNDQSIGIENVNQAECFPVEDAEPLCIYPDYSPTQLQLLLGLSQEILARHPDITPTRVVGHSDIAPLRKTDPGPRFPWQWLARNGVGAWYETGTVLKHHRVLKDRPDDSTLLLRAMRAYGYGVPENGLPSGDAEKYIRAFQMHFRPWEVTGQASAATIATALALVEKYFPDRLEKVLLPASRVP</sequence>
<name>A0A516SA29_9NEIS</name>
<protein>
    <recommendedName>
        <fullName evidence="3">N-acetylmuramoyl-L-alanine amidase</fullName>
        <ecNumber evidence="3">3.5.1.28</ecNumber>
    </recommendedName>
</protein>
<feature type="domain" description="N-acetylmuramoyl-L-alanine amidase" evidence="7">
    <location>
        <begin position="33"/>
        <end position="188"/>
    </location>
</feature>
<dbReference type="KEGG" id="cari:FNU76_00795"/>
<evidence type="ECO:0000256" key="4">
    <source>
        <dbReference type="ARBA" id="ARBA00022801"/>
    </source>
</evidence>
<proteinExistence type="inferred from homology"/>
<dbReference type="PROSITE" id="PS51257">
    <property type="entry name" value="PROKAR_LIPOPROTEIN"/>
    <property type="match status" value="1"/>
</dbReference>
<dbReference type="GO" id="GO:0008745">
    <property type="term" value="F:N-acetylmuramoyl-L-alanine amidase activity"/>
    <property type="evidence" value="ECO:0007669"/>
    <property type="project" value="UniProtKB-EC"/>
</dbReference>
<evidence type="ECO:0000259" key="7">
    <source>
        <dbReference type="SMART" id="SM00644"/>
    </source>
</evidence>
<keyword evidence="4" id="KW-0378">Hydrolase</keyword>
<dbReference type="AlphaFoldDB" id="A0A516SA29"/>
<evidence type="ECO:0000256" key="2">
    <source>
        <dbReference type="ARBA" id="ARBA00007553"/>
    </source>
</evidence>
<dbReference type="InterPro" id="IPR036366">
    <property type="entry name" value="PGBDSf"/>
</dbReference>
<dbReference type="EMBL" id="CP041730">
    <property type="protein sequence ID" value="QDQ25000.1"/>
    <property type="molecule type" value="Genomic_DNA"/>
</dbReference>
<evidence type="ECO:0000313" key="8">
    <source>
        <dbReference type="EMBL" id="QDQ25000.1"/>
    </source>
</evidence>
<dbReference type="RefSeq" id="WP_143855925.1">
    <property type="nucleotide sequence ID" value="NZ_CP041730.1"/>
</dbReference>
<evidence type="ECO:0000256" key="6">
    <source>
        <dbReference type="SAM" id="SignalP"/>
    </source>
</evidence>
<dbReference type="Gene3D" id="1.10.101.10">
    <property type="entry name" value="PGBD-like superfamily/PGBD"/>
    <property type="match status" value="1"/>
</dbReference>
<gene>
    <name evidence="8" type="ORF">FNU76_00795</name>
</gene>
<dbReference type="OrthoDB" id="66275at2"/>
<comment type="similarity">
    <text evidence="2">Belongs to the N-acetylmuramoyl-L-alanine amidase 2 family.</text>
</comment>
<dbReference type="Gene3D" id="3.40.80.10">
    <property type="entry name" value="Peptidoglycan recognition protein-like"/>
    <property type="match status" value="1"/>
</dbReference>
<dbReference type="FunFam" id="3.40.80.10:FF:000003">
    <property type="entry name" value="N-acetylmuramoyl-L-alanine amidase"/>
    <property type="match status" value="1"/>
</dbReference>
<dbReference type="GO" id="GO:0071555">
    <property type="term" value="P:cell wall organization"/>
    <property type="evidence" value="ECO:0007669"/>
    <property type="project" value="UniProtKB-KW"/>
</dbReference>
<evidence type="ECO:0000313" key="9">
    <source>
        <dbReference type="Proteomes" id="UP000317550"/>
    </source>
</evidence>
<evidence type="ECO:0000256" key="3">
    <source>
        <dbReference type="ARBA" id="ARBA00011901"/>
    </source>
</evidence>
<dbReference type="EC" id="3.5.1.28" evidence="3"/>
<dbReference type="GO" id="GO:0009254">
    <property type="term" value="P:peptidoglycan turnover"/>
    <property type="evidence" value="ECO:0007669"/>
    <property type="project" value="TreeGrafter"/>
</dbReference>
<dbReference type="SUPFAM" id="SSF47090">
    <property type="entry name" value="PGBD-like"/>
    <property type="match status" value="1"/>
</dbReference>
<reference evidence="9" key="1">
    <citation type="submission" date="2019-07" db="EMBL/GenBank/DDBJ databases">
        <title>Chitinimonas sp. nov., isolated from Ny-Alesund, arctica soil.</title>
        <authorList>
            <person name="Xu Q."/>
            <person name="Peng F."/>
        </authorList>
    </citation>
    <scope>NUCLEOTIDE SEQUENCE [LARGE SCALE GENOMIC DNA]</scope>
    <source>
        <strain evidence="9">R3-44</strain>
    </source>
</reference>
<dbReference type="InterPro" id="IPR036505">
    <property type="entry name" value="Amidase/PGRP_sf"/>
</dbReference>